<comment type="similarity">
    <text evidence="2">Belongs to the wax synthase family.</text>
</comment>
<keyword evidence="5 8" id="KW-1133">Transmembrane helix</keyword>
<keyword evidence="4 8" id="KW-0812">Transmembrane</keyword>
<sequence length="806" mass="87650">MEERKSSGDGVRVCVTGGAGFIGSWLVKKLLQSGYTVHATLRNIAWEARSRHVQIGVSSSLPCEFLIMIVPGDEEKAALLRRLVPGAAESGRLVLFEADLYDAATFAPAIAGCQFVFLVATPMRHDATSTKVLRSDLPTHPQKSIEMLIRTKTSQTDRVLNLAPGWHAQYKSTAEAARDAARVILRECAASGTVKRVIHTGSMSTCSPLKQDSTGFKDAVDESCWTSLDVDYPLRSAKYDEYMLSKLVSEQELLGYNAGESPAFEVVTVPCSVVAGDTLQGGSTVSMDGVMSPVTRDEHHFGVLRMLQQLLGSVPLTHVDDVCDALVFCMEQPSMAGRFLCAAAYPTVADIVDHFAAKYPHLDILRVNKLGELGFRYKYRMEEILDGTIDCAVRFGFLDASKLIHCVLPAYASRARRPSDDHESNGQKWRMRRRRPHVGGASGAVAFACAYGDLPRSPQARMPGDAMHHSVATVPLAATAGMLYARAVAASTRPGLLRLLALAPVLALLLVLPLTIPLYGLRGLSAFFLVWLGEFKLLLLAFGHGPLHPSLRPLPFVFTASLPVKLRRPQQTQANATAVAPAAKAAVALPPLVSSGIKFTVMASVFRIIFLYKETIHPYASFSLYGVAIYCYLDSLLPCLAMIGTALGMEMEPQFNKPYLSSSLQDFWGRRWNLMVSAILRPSVYDPVRKRLGAPVAVLATFLVSGLMHEVVVWYLTFRPPTGQLTAFFALHGACVCAERWWCGATTTRVVATLLVVGFVAGTAFWLFFPAIVGDGMGEVYLAEMASQASLFLDAGGRLLRLVGLG</sequence>
<dbReference type="PANTHER" id="PTHR31595">
    <property type="entry name" value="LONG-CHAIN-ALCOHOL O-FATTY-ACYLTRANSFERASE 3-RELATED"/>
    <property type="match status" value="1"/>
</dbReference>
<evidence type="ECO:0000259" key="10">
    <source>
        <dbReference type="Pfam" id="PF13813"/>
    </source>
</evidence>
<dbReference type="InterPro" id="IPR036291">
    <property type="entry name" value="NAD(P)-bd_dom_sf"/>
</dbReference>
<dbReference type="InterPro" id="IPR044851">
    <property type="entry name" value="Wax_synthase"/>
</dbReference>
<gene>
    <name evidence="11" type="ORF">HU200_042861</name>
</gene>
<feature type="transmembrane region" description="Helical" evidence="8">
    <location>
        <begin position="524"/>
        <end position="542"/>
    </location>
</feature>
<evidence type="ECO:0000259" key="9">
    <source>
        <dbReference type="Pfam" id="PF01370"/>
    </source>
</evidence>
<evidence type="ECO:0000313" key="12">
    <source>
        <dbReference type="Proteomes" id="UP000636709"/>
    </source>
</evidence>
<evidence type="ECO:0000313" key="11">
    <source>
        <dbReference type="EMBL" id="KAF8687194.1"/>
    </source>
</evidence>
<dbReference type="Gene3D" id="3.40.50.720">
    <property type="entry name" value="NAD(P)-binding Rossmann-like Domain"/>
    <property type="match status" value="1"/>
</dbReference>
<dbReference type="AlphaFoldDB" id="A0A835B9M2"/>
<dbReference type="PANTHER" id="PTHR31595:SF33">
    <property type="entry name" value="OS02G0468100 PROTEIN"/>
    <property type="match status" value="1"/>
</dbReference>
<dbReference type="GO" id="GO:0016020">
    <property type="term" value="C:membrane"/>
    <property type="evidence" value="ECO:0007669"/>
    <property type="project" value="UniProtKB-SubCell"/>
</dbReference>
<feature type="transmembrane region" description="Helical" evidence="8">
    <location>
        <begin position="696"/>
        <end position="717"/>
    </location>
</feature>
<comment type="subcellular location">
    <subcellularLocation>
        <location evidence="1">Membrane</location>
        <topology evidence="1">Multi-pass membrane protein</topology>
    </subcellularLocation>
</comment>
<feature type="transmembrane region" description="Helical" evidence="8">
    <location>
        <begin position="624"/>
        <end position="647"/>
    </location>
</feature>
<evidence type="ECO:0000256" key="3">
    <source>
        <dbReference type="ARBA" id="ARBA00022679"/>
    </source>
</evidence>
<dbReference type="Pfam" id="PF01370">
    <property type="entry name" value="Epimerase"/>
    <property type="match status" value="1"/>
</dbReference>
<evidence type="ECO:0000256" key="2">
    <source>
        <dbReference type="ARBA" id="ARBA00007282"/>
    </source>
</evidence>
<reference evidence="11" key="1">
    <citation type="submission" date="2020-07" db="EMBL/GenBank/DDBJ databases">
        <title>Genome sequence and genetic diversity analysis of an under-domesticated orphan crop, white fonio (Digitaria exilis).</title>
        <authorList>
            <person name="Bennetzen J.L."/>
            <person name="Chen S."/>
            <person name="Ma X."/>
            <person name="Wang X."/>
            <person name="Yssel A.E.J."/>
            <person name="Chaluvadi S.R."/>
            <person name="Johnson M."/>
            <person name="Gangashetty P."/>
            <person name="Hamidou F."/>
            <person name="Sanogo M.D."/>
            <person name="Zwaenepoel A."/>
            <person name="Wallace J."/>
            <person name="Van De Peer Y."/>
            <person name="Van Deynze A."/>
        </authorList>
    </citation>
    <scope>NUCLEOTIDE SEQUENCE</scope>
    <source>
        <tissue evidence="11">Leaves</tissue>
    </source>
</reference>
<dbReference type="Pfam" id="PF13813">
    <property type="entry name" value="MBOAT_2"/>
    <property type="match status" value="1"/>
</dbReference>
<evidence type="ECO:0000256" key="7">
    <source>
        <dbReference type="ARBA" id="ARBA00023315"/>
    </source>
</evidence>
<dbReference type="OrthoDB" id="2735536at2759"/>
<feature type="transmembrane region" description="Helical" evidence="8">
    <location>
        <begin position="750"/>
        <end position="769"/>
    </location>
</feature>
<feature type="domain" description="Wax synthase" evidence="10">
    <location>
        <begin position="652"/>
        <end position="729"/>
    </location>
</feature>
<accession>A0A835B9M2</accession>
<keyword evidence="12" id="KW-1185">Reference proteome</keyword>
<evidence type="ECO:0000256" key="4">
    <source>
        <dbReference type="ARBA" id="ARBA00022692"/>
    </source>
</evidence>
<evidence type="ECO:0000256" key="6">
    <source>
        <dbReference type="ARBA" id="ARBA00023136"/>
    </source>
</evidence>
<protein>
    <submittedName>
        <fullName evidence="11">Uncharacterized protein</fullName>
    </submittedName>
</protein>
<dbReference type="EMBL" id="JACEFO010002056">
    <property type="protein sequence ID" value="KAF8687194.1"/>
    <property type="molecule type" value="Genomic_DNA"/>
</dbReference>
<keyword evidence="3" id="KW-0808">Transferase</keyword>
<evidence type="ECO:0000256" key="8">
    <source>
        <dbReference type="SAM" id="Phobius"/>
    </source>
</evidence>
<name>A0A835B9M2_9POAL</name>
<feature type="transmembrane region" description="Helical" evidence="8">
    <location>
        <begin position="592"/>
        <end position="612"/>
    </location>
</feature>
<dbReference type="Proteomes" id="UP000636709">
    <property type="component" value="Unassembled WGS sequence"/>
</dbReference>
<evidence type="ECO:0000256" key="1">
    <source>
        <dbReference type="ARBA" id="ARBA00004141"/>
    </source>
</evidence>
<dbReference type="InterPro" id="IPR001509">
    <property type="entry name" value="Epimerase_deHydtase"/>
</dbReference>
<dbReference type="InterPro" id="IPR032805">
    <property type="entry name" value="Wax_synthase_dom"/>
</dbReference>
<dbReference type="GO" id="GO:0006629">
    <property type="term" value="P:lipid metabolic process"/>
    <property type="evidence" value="ECO:0007669"/>
    <property type="project" value="InterPro"/>
</dbReference>
<dbReference type="SUPFAM" id="SSF51735">
    <property type="entry name" value="NAD(P)-binding Rossmann-fold domains"/>
    <property type="match status" value="1"/>
</dbReference>
<feature type="domain" description="NAD-dependent epimerase/dehydratase" evidence="9">
    <location>
        <begin position="13"/>
        <end position="334"/>
    </location>
</feature>
<dbReference type="GO" id="GO:0008374">
    <property type="term" value="F:O-acyltransferase activity"/>
    <property type="evidence" value="ECO:0007669"/>
    <property type="project" value="InterPro"/>
</dbReference>
<keyword evidence="6 8" id="KW-0472">Membrane</keyword>
<comment type="caution">
    <text evidence="11">The sequence shown here is derived from an EMBL/GenBank/DDBJ whole genome shotgun (WGS) entry which is preliminary data.</text>
</comment>
<keyword evidence="7" id="KW-0012">Acyltransferase</keyword>
<evidence type="ECO:0000256" key="5">
    <source>
        <dbReference type="ARBA" id="ARBA00022989"/>
    </source>
</evidence>
<organism evidence="11 12">
    <name type="scientific">Digitaria exilis</name>
    <dbReference type="NCBI Taxonomy" id="1010633"/>
    <lineage>
        <taxon>Eukaryota</taxon>
        <taxon>Viridiplantae</taxon>
        <taxon>Streptophyta</taxon>
        <taxon>Embryophyta</taxon>
        <taxon>Tracheophyta</taxon>
        <taxon>Spermatophyta</taxon>
        <taxon>Magnoliopsida</taxon>
        <taxon>Liliopsida</taxon>
        <taxon>Poales</taxon>
        <taxon>Poaceae</taxon>
        <taxon>PACMAD clade</taxon>
        <taxon>Panicoideae</taxon>
        <taxon>Panicodae</taxon>
        <taxon>Paniceae</taxon>
        <taxon>Anthephorinae</taxon>
        <taxon>Digitaria</taxon>
    </lineage>
</organism>
<proteinExistence type="inferred from homology"/>
<feature type="transmembrane region" description="Helical" evidence="8">
    <location>
        <begin position="497"/>
        <end position="518"/>
    </location>
</feature>